<organism evidence="2 3">
    <name type="scientific">Mesorhizobium marinum</name>
    <dbReference type="NCBI Taxonomy" id="3228790"/>
    <lineage>
        <taxon>Bacteria</taxon>
        <taxon>Pseudomonadati</taxon>
        <taxon>Pseudomonadota</taxon>
        <taxon>Alphaproteobacteria</taxon>
        <taxon>Hyphomicrobiales</taxon>
        <taxon>Phyllobacteriaceae</taxon>
        <taxon>Mesorhizobium</taxon>
    </lineage>
</organism>
<feature type="transmembrane region" description="Helical" evidence="1">
    <location>
        <begin position="25"/>
        <end position="49"/>
    </location>
</feature>
<keyword evidence="1" id="KW-0812">Transmembrane</keyword>
<reference evidence="2 3" key="1">
    <citation type="submission" date="2024-06" db="EMBL/GenBank/DDBJ databases">
        <authorList>
            <person name="Tuo L."/>
        </authorList>
    </citation>
    <scope>NUCLEOTIDE SEQUENCE [LARGE SCALE GENOMIC DNA]</scope>
    <source>
        <strain evidence="2 3">ZMM04-5</strain>
    </source>
</reference>
<comment type="caution">
    <text evidence="2">The sequence shown here is derived from an EMBL/GenBank/DDBJ whole genome shotgun (WGS) entry which is preliminary data.</text>
</comment>
<protein>
    <submittedName>
        <fullName evidence="2">Fimbrial protein</fullName>
    </submittedName>
</protein>
<dbReference type="EMBL" id="JBFOCI010000002">
    <property type="protein sequence ID" value="MEW9805784.1"/>
    <property type="molecule type" value="Genomic_DNA"/>
</dbReference>
<sequence length="127" mass="13873">MARPAFEEDEEKPLDPAVEKVRRKLVRFVAINLGLLFLALMAVVAALVYKSLGPAQPEKAAEETQLQPTGEVAQGRIPVPSGARIVSQSLSGNRISMDLELPDGSRAIQIYDVQSMRAIARFTVVEE</sequence>
<keyword evidence="1" id="KW-0472">Membrane</keyword>
<name>A0ABV3QXJ8_9HYPH</name>
<accession>A0ABV3QXJ8</accession>
<evidence type="ECO:0000256" key="1">
    <source>
        <dbReference type="SAM" id="Phobius"/>
    </source>
</evidence>
<proteinExistence type="predicted"/>
<dbReference type="Proteomes" id="UP001556196">
    <property type="component" value="Unassembled WGS sequence"/>
</dbReference>
<keyword evidence="1" id="KW-1133">Transmembrane helix</keyword>
<evidence type="ECO:0000313" key="3">
    <source>
        <dbReference type="Proteomes" id="UP001556196"/>
    </source>
</evidence>
<evidence type="ECO:0000313" key="2">
    <source>
        <dbReference type="EMBL" id="MEW9805784.1"/>
    </source>
</evidence>
<keyword evidence="3" id="KW-1185">Reference proteome</keyword>
<dbReference type="RefSeq" id="WP_367722869.1">
    <property type="nucleotide sequence ID" value="NZ_JBFOCI010000002.1"/>
</dbReference>
<gene>
    <name evidence="2" type="ORF">ABUE31_07310</name>
</gene>